<dbReference type="EMBL" id="KV744819">
    <property type="protein sequence ID" value="OCK85418.1"/>
    <property type="molecule type" value="Genomic_DNA"/>
</dbReference>
<dbReference type="AlphaFoldDB" id="A0A8E2EKD9"/>
<evidence type="ECO:0000313" key="2">
    <source>
        <dbReference type="Proteomes" id="UP000250266"/>
    </source>
</evidence>
<protein>
    <submittedName>
        <fullName evidence="1">Uncharacterized protein</fullName>
    </submittedName>
</protein>
<sequence length="171" mass="19145">MPTDIEVAGIVLGIVGTYPIIISSLNAYAEALKLRSSEHEDQIRALIETFRVQAALFKNSQSILLSGHDISTLRKFGKPDWGAIRDALRSKFTDNFQWQTYIELLKSIHTSWNELGKQIPKFAEKNTVQSFSRKCGLQQPDSADLSRTRFIAPALPFNGKLEAGTAIKDHK</sequence>
<dbReference type="OrthoDB" id="5331891at2759"/>
<proteinExistence type="predicted"/>
<name>A0A8E2EKD9_9PEZI</name>
<reference evidence="1 2" key="1">
    <citation type="journal article" date="2016" name="Nat. Commun.">
        <title>Ectomycorrhizal ecology is imprinted in the genome of the dominant symbiotic fungus Cenococcum geophilum.</title>
        <authorList>
            <consortium name="DOE Joint Genome Institute"/>
            <person name="Peter M."/>
            <person name="Kohler A."/>
            <person name="Ohm R.A."/>
            <person name="Kuo A."/>
            <person name="Krutzmann J."/>
            <person name="Morin E."/>
            <person name="Arend M."/>
            <person name="Barry K.W."/>
            <person name="Binder M."/>
            <person name="Choi C."/>
            <person name="Clum A."/>
            <person name="Copeland A."/>
            <person name="Grisel N."/>
            <person name="Haridas S."/>
            <person name="Kipfer T."/>
            <person name="LaButti K."/>
            <person name="Lindquist E."/>
            <person name="Lipzen A."/>
            <person name="Maire R."/>
            <person name="Meier B."/>
            <person name="Mihaltcheva S."/>
            <person name="Molinier V."/>
            <person name="Murat C."/>
            <person name="Poggeler S."/>
            <person name="Quandt C.A."/>
            <person name="Sperisen C."/>
            <person name="Tritt A."/>
            <person name="Tisserant E."/>
            <person name="Crous P.W."/>
            <person name="Henrissat B."/>
            <person name="Nehls U."/>
            <person name="Egli S."/>
            <person name="Spatafora J.W."/>
            <person name="Grigoriev I.V."/>
            <person name="Martin F.M."/>
        </authorList>
    </citation>
    <scope>NUCLEOTIDE SEQUENCE [LARGE SCALE GENOMIC DNA]</scope>
    <source>
        <strain evidence="1 2">CBS 459.81</strain>
    </source>
</reference>
<dbReference type="Proteomes" id="UP000250266">
    <property type="component" value="Unassembled WGS sequence"/>
</dbReference>
<organism evidence="1 2">
    <name type="scientific">Lepidopterella palustris CBS 459.81</name>
    <dbReference type="NCBI Taxonomy" id="1314670"/>
    <lineage>
        <taxon>Eukaryota</taxon>
        <taxon>Fungi</taxon>
        <taxon>Dikarya</taxon>
        <taxon>Ascomycota</taxon>
        <taxon>Pezizomycotina</taxon>
        <taxon>Dothideomycetes</taxon>
        <taxon>Pleosporomycetidae</taxon>
        <taxon>Mytilinidiales</taxon>
        <taxon>Argynnaceae</taxon>
        <taxon>Lepidopterella</taxon>
    </lineage>
</organism>
<keyword evidence="2" id="KW-1185">Reference proteome</keyword>
<accession>A0A8E2EKD9</accession>
<gene>
    <name evidence="1" type="ORF">K432DRAFT_388648</name>
</gene>
<evidence type="ECO:0000313" key="1">
    <source>
        <dbReference type="EMBL" id="OCK85418.1"/>
    </source>
</evidence>